<keyword evidence="3" id="KW-0963">Cytoplasm</keyword>
<dbReference type="InterPro" id="IPR037124">
    <property type="entry name" value="Chaperonin_GroES_sf"/>
</dbReference>
<comment type="caution">
    <text evidence="5">The sequence shown here is derived from an EMBL/GenBank/DDBJ whole genome shotgun (WGS) entry which is preliminary data.</text>
</comment>
<dbReference type="InterPro" id="IPR011032">
    <property type="entry name" value="GroES-like_sf"/>
</dbReference>
<dbReference type="PRINTS" id="PR00297">
    <property type="entry name" value="CHAPERONIN10"/>
</dbReference>
<dbReference type="GO" id="GO:0051087">
    <property type="term" value="F:protein-folding chaperone binding"/>
    <property type="evidence" value="ECO:0007669"/>
    <property type="project" value="TreeGrafter"/>
</dbReference>
<gene>
    <name evidence="3" type="primary">groES</name>
    <name evidence="3" type="synonym">groS</name>
    <name evidence="5" type="ORF">IEN85_17040</name>
</gene>
<comment type="similarity">
    <text evidence="1 3 4">Belongs to the GroES chaperonin family.</text>
</comment>
<name>A0A927FAA6_9BACT</name>
<protein>
    <recommendedName>
        <fullName evidence="3">Co-chaperonin GroES</fullName>
    </recommendedName>
    <alternativeName>
        <fullName evidence="3">10 kDa chaperonin</fullName>
    </alternativeName>
    <alternativeName>
        <fullName evidence="3">Chaperonin-10</fullName>
        <shortName evidence="3">Cpn10</shortName>
    </alternativeName>
</protein>
<dbReference type="EMBL" id="JACYFG010000040">
    <property type="protein sequence ID" value="MBD5781209.1"/>
    <property type="molecule type" value="Genomic_DNA"/>
</dbReference>
<accession>A0A927FAA6</accession>
<dbReference type="CDD" id="cd00320">
    <property type="entry name" value="cpn10"/>
    <property type="match status" value="1"/>
</dbReference>
<reference evidence="5" key="1">
    <citation type="submission" date="2020-09" db="EMBL/GenBank/DDBJ databases">
        <title>Pelagicoccus enzymogenes sp. nov. with an EPS production, isolated from marine sediment.</title>
        <authorList>
            <person name="Feng X."/>
        </authorList>
    </citation>
    <scope>NUCLEOTIDE SEQUENCE</scope>
    <source>
        <strain evidence="5">NFK12</strain>
    </source>
</reference>
<evidence type="ECO:0000256" key="3">
    <source>
        <dbReference type="HAMAP-Rule" id="MF_00580"/>
    </source>
</evidence>
<comment type="function">
    <text evidence="3 4">Together with the chaperonin GroEL, plays an essential role in assisting protein folding. The GroEL-GroES system forms a nano-cage that allows encapsulation of the non-native substrate proteins and provides a physical environment optimized to promote and accelerate protein folding. GroES binds to the apical surface of the GroEL ring, thereby capping the opening of the GroEL channel.</text>
</comment>
<dbReference type="PANTHER" id="PTHR10772">
    <property type="entry name" value="10 KDA HEAT SHOCK PROTEIN"/>
    <property type="match status" value="1"/>
</dbReference>
<dbReference type="Proteomes" id="UP000622317">
    <property type="component" value="Unassembled WGS sequence"/>
</dbReference>
<dbReference type="AlphaFoldDB" id="A0A927FAA6"/>
<comment type="subunit">
    <text evidence="3">Heptamer of 7 subunits arranged in a ring. Interacts with the chaperonin GroEL.</text>
</comment>
<keyword evidence="2 3" id="KW-0143">Chaperone</keyword>
<dbReference type="NCBIfam" id="NF001531">
    <property type="entry name" value="PRK00364.2-2"/>
    <property type="match status" value="1"/>
</dbReference>
<evidence type="ECO:0000313" key="6">
    <source>
        <dbReference type="Proteomes" id="UP000622317"/>
    </source>
</evidence>
<dbReference type="RefSeq" id="WP_191618309.1">
    <property type="nucleotide sequence ID" value="NZ_JACYFG010000040.1"/>
</dbReference>
<proteinExistence type="inferred from homology"/>
<dbReference type="GO" id="GO:0005737">
    <property type="term" value="C:cytoplasm"/>
    <property type="evidence" value="ECO:0007669"/>
    <property type="project" value="UniProtKB-SubCell"/>
</dbReference>
<dbReference type="PANTHER" id="PTHR10772:SF63">
    <property type="entry name" value="20 KDA CHAPERONIN, CHLOROPLASTIC"/>
    <property type="match status" value="1"/>
</dbReference>
<evidence type="ECO:0000256" key="1">
    <source>
        <dbReference type="ARBA" id="ARBA00006975"/>
    </source>
</evidence>
<keyword evidence="6" id="KW-1185">Reference proteome</keyword>
<evidence type="ECO:0000313" key="5">
    <source>
        <dbReference type="EMBL" id="MBD5781209.1"/>
    </source>
</evidence>
<dbReference type="HAMAP" id="MF_00580">
    <property type="entry name" value="CH10"/>
    <property type="match status" value="1"/>
</dbReference>
<dbReference type="NCBIfam" id="NF001533">
    <property type="entry name" value="PRK00364.2-4"/>
    <property type="match status" value="1"/>
</dbReference>
<dbReference type="FunFam" id="2.30.33.40:FF:000001">
    <property type="entry name" value="10 kDa chaperonin"/>
    <property type="match status" value="1"/>
</dbReference>
<evidence type="ECO:0000256" key="4">
    <source>
        <dbReference type="RuleBase" id="RU000535"/>
    </source>
</evidence>
<dbReference type="SMART" id="SM00883">
    <property type="entry name" value="Cpn10"/>
    <property type="match status" value="1"/>
</dbReference>
<dbReference type="GO" id="GO:0051082">
    <property type="term" value="F:unfolded protein binding"/>
    <property type="evidence" value="ECO:0007669"/>
    <property type="project" value="TreeGrafter"/>
</dbReference>
<dbReference type="Gene3D" id="2.30.33.40">
    <property type="entry name" value="GroES chaperonin"/>
    <property type="match status" value="1"/>
</dbReference>
<evidence type="ECO:0000256" key="2">
    <source>
        <dbReference type="ARBA" id="ARBA00023186"/>
    </source>
</evidence>
<dbReference type="InterPro" id="IPR020818">
    <property type="entry name" value="Chaperonin_GroES"/>
</dbReference>
<dbReference type="GO" id="GO:0046872">
    <property type="term" value="F:metal ion binding"/>
    <property type="evidence" value="ECO:0007669"/>
    <property type="project" value="TreeGrafter"/>
</dbReference>
<dbReference type="GO" id="GO:0005524">
    <property type="term" value="F:ATP binding"/>
    <property type="evidence" value="ECO:0007669"/>
    <property type="project" value="InterPro"/>
</dbReference>
<dbReference type="Pfam" id="PF00166">
    <property type="entry name" value="Cpn10"/>
    <property type="match status" value="1"/>
</dbReference>
<dbReference type="GO" id="GO:0044183">
    <property type="term" value="F:protein folding chaperone"/>
    <property type="evidence" value="ECO:0007669"/>
    <property type="project" value="InterPro"/>
</dbReference>
<sequence length="101" mass="10985">MSVVAKPNIKPLGTRALVHRIEENETQVGGIYIPDSAKEKPQQAEVIAVGPGELKDGKATPLPVKEGDRVLLSKYAGTDIKFDGEDYQLVREDDILAIIES</sequence>
<dbReference type="SUPFAM" id="SSF50129">
    <property type="entry name" value="GroES-like"/>
    <property type="match status" value="1"/>
</dbReference>
<organism evidence="5 6">
    <name type="scientific">Pelagicoccus enzymogenes</name>
    <dbReference type="NCBI Taxonomy" id="2773457"/>
    <lineage>
        <taxon>Bacteria</taxon>
        <taxon>Pseudomonadati</taxon>
        <taxon>Verrucomicrobiota</taxon>
        <taxon>Opitutia</taxon>
        <taxon>Puniceicoccales</taxon>
        <taxon>Pelagicoccaceae</taxon>
        <taxon>Pelagicoccus</taxon>
    </lineage>
</organism>
<comment type="subcellular location">
    <subcellularLocation>
        <location evidence="3">Cytoplasm</location>
    </subcellularLocation>
</comment>